<name>A0A8T1AII7_9STRA</name>
<sequence length="207" mass="23267">MDTHKLLEPLHTVNNAPVSSQLEGQQVPDAWSFMLPWCDYVRDRVVYQGGEFSDPPGLSGDKKKLLIHSGVLNIKYVVPEEFDGEFPAPFLLGLPYGKRAPTDDYESLVRGRFVHDTKPEDVLRGDLVFFCGVEQHTRRSKEYDAALTKIIGIWRESQQELGDVPDEIEVPIAIQVSPAVARYGGGMITYVQNVLKAICDLYLFDPT</sequence>
<organism evidence="1 2">
    <name type="scientific">Phytophthora cactorum</name>
    <dbReference type="NCBI Taxonomy" id="29920"/>
    <lineage>
        <taxon>Eukaryota</taxon>
        <taxon>Sar</taxon>
        <taxon>Stramenopiles</taxon>
        <taxon>Oomycota</taxon>
        <taxon>Peronosporomycetes</taxon>
        <taxon>Peronosporales</taxon>
        <taxon>Peronosporaceae</taxon>
        <taxon>Phytophthora</taxon>
    </lineage>
</organism>
<reference evidence="1" key="1">
    <citation type="submission" date="2018-10" db="EMBL/GenBank/DDBJ databases">
        <title>Effector identification in a new, highly contiguous assembly of the strawberry crown rot pathogen Phytophthora cactorum.</title>
        <authorList>
            <person name="Armitage A.D."/>
            <person name="Nellist C.F."/>
            <person name="Bates H."/>
            <person name="Vickerstaff R.J."/>
            <person name="Harrison R.J."/>
        </authorList>
    </citation>
    <scope>NUCLEOTIDE SEQUENCE</scope>
    <source>
        <strain evidence="1">4040</strain>
    </source>
</reference>
<evidence type="ECO:0000313" key="2">
    <source>
        <dbReference type="Proteomes" id="UP000736787"/>
    </source>
</evidence>
<dbReference type="Proteomes" id="UP000736787">
    <property type="component" value="Unassembled WGS sequence"/>
</dbReference>
<comment type="caution">
    <text evidence="1">The sequence shown here is derived from an EMBL/GenBank/DDBJ whole genome shotgun (WGS) entry which is preliminary data.</text>
</comment>
<proteinExistence type="predicted"/>
<evidence type="ECO:0000313" key="1">
    <source>
        <dbReference type="EMBL" id="KAG2883339.1"/>
    </source>
</evidence>
<dbReference type="VEuPathDB" id="FungiDB:PC110_g17092"/>
<accession>A0A8T1AII7</accession>
<gene>
    <name evidence="1" type="ORF">PC117_g26042</name>
</gene>
<dbReference type="AlphaFoldDB" id="A0A8T1AII7"/>
<dbReference type="EMBL" id="RCMK01002231">
    <property type="protein sequence ID" value="KAG2883339.1"/>
    <property type="molecule type" value="Genomic_DNA"/>
</dbReference>
<protein>
    <submittedName>
        <fullName evidence="1">Uncharacterized protein</fullName>
    </submittedName>
</protein>